<sequence length="91" mass="9959">MKTCFANGDRVQVSDNFFWAKGAIGTISSPPAQVIAISGSWDRGLTRQEKSALGTNTVYWVWFDEPQRDADGDGPYRGGSIWESALSKLMG</sequence>
<dbReference type="KEGG" id="sus:Acid_2324"/>
<dbReference type="InParanoid" id="Q025K6"/>
<reference evidence="1" key="1">
    <citation type="submission" date="2006-10" db="EMBL/GenBank/DDBJ databases">
        <title>Complete sequence of Solibacter usitatus Ellin6076.</title>
        <authorList>
            <consortium name="US DOE Joint Genome Institute"/>
            <person name="Copeland A."/>
            <person name="Lucas S."/>
            <person name="Lapidus A."/>
            <person name="Barry K."/>
            <person name="Detter J.C."/>
            <person name="Glavina del Rio T."/>
            <person name="Hammon N."/>
            <person name="Israni S."/>
            <person name="Dalin E."/>
            <person name="Tice H."/>
            <person name="Pitluck S."/>
            <person name="Thompson L.S."/>
            <person name="Brettin T."/>
            <person name="Bruce D."/>
            <person name="Han C."/>
            <person name="Tapia R."/>
            <person name="Gilna P."/>
            <person name="Schmutz J."/>
            <person name="Larimer F."/>
            <person name="Land M."/>
            <person name="Hauser L."/>
            <person name="Kyrpides N."/>
            <person name="Mikhailova N."/>
            <person name="Janssen P.H."/>
            <person name="Kuske C.R."/>
            <person name="Richardson P."/>
        </authorList>
    </citation>
    <scope>NUCLEOTIDE SEQUENCE</scope>
    <source>
        <strain evidence="1">Ellin6076</strain>
    </source>
</reference>
<accession>Q025K6</accession>
<dbReference type="HOGENOM" id="CLU_2425350_0_0_0"/>
<organism evidence="1">
    <name type="scientific">Solibacter usitatus (strain Ellin6076)</name>
    <dbReference type="NCBI Taxonomy" id="234267"/>
    <lineage>
        <taxon>Bacteria</taxon>
        <taxon>Pseudomonadati</taxon>
        <taxon>Acidobacteriota</taxon>
        <taxon>Terriglobia</taxon>
        <taxon>Bryobacterales</taxon>
        <taxon>Solibacteraceae</taxon>
        <taxon>Candidatus Solibacter</taxon>
    </lineage>
</organism>
<evidence type="ECO:0000313" key="1">
    <source>
        <dbReference type="EMBL" id="ABJ83313.1"/>
    </source>
</evidence>
<dbReference type="EMBL" id="CP000473">
    <property type="protein sequence ID" value="ABJ83313.1"/>
    <property type="molecule type" value="Genomic_DNA"/>
</dbReference>
<gene>
    <name evidence="1" type="ordered locus">Acid_2324</name>
</gene>
<proteinExistence type="predicted"/>
<name>Q025K6_SOLUE</name>
<protein>
    <submittedName>
        <fullName evidence="1">Uncharacterized protein</fullName>
    </submittedName>
</protein>
<dbReference type="AlphaFoldDB" id="Q025K6"/>